<evidence type="ECO:0000259" key="11">
    <source>
        <dbReference type="Pfam" id="PF25917"/>
    </source>
</evidence>
<proteinExistence type="inferred from homology"/>
<dbReference type="EMBL" id="CP050296">
    <property type="protein sequence ID" value="QND60171.1"/>
    <property type="molecule type" value="Genomic_DNA"/>
</dbReference>
<name>A0A7G6T089_9HYPH</name>
<evidence type="ECO:0000256" key="1">
    <source>
        <dbReference type="ARBA" id="ARBA00004377"/>
    </source>
</evidence>
<keyword evidence="5 9" id="KW-0997">Cell inner membrane</keyword>
<keyword evidence="3 9" id="KW-0813">Transport</keyword>
<keyword evidence="6 9" id="KW-0812">Transmembrane</keyword>
<dbReference type="InterPro" id="IPR058982">
    <property type="entry name" value="Beta-barrel_AprE"/>
</dbReference>
<evidence type="ECO:0000256" key="8">
    <source>
        <dbReference type="ARBA" id="ARBA00023136"/>
    </source>
</evidence>
<feature type="transmembrane region" description="Helical" evidence="9">
    <location>
        <begin position="49"/>
        <end position="67"/>
    </location>
</feature>
<dbReference type="Gene3D" id="2.40.30.170">
    <property type="match status" value="1"/>
</dbReference>
<dbReference type="GO" id="GO:0009306">
    <property type="term" value="P:protein secretion"/>
    <property type="evidence" value="ECO:0007669"/>
    <property type="project" value="InterPro"/>
</dbReference>
<dbReference type="InterPro" id="IPR006144">
    <property type="entry name" value="Secretion_HlyD_CS"/>
</dbReference>
<dbReference type="Gene3D" id="2.40.50.100">
    <property type="match status" value="1"/>
</dbReference>
<evidence type="ECO:0000256" key="4">
    <source>
        <dbReference type="ARBA" id="ARBA00022475"/>
    </source>
</evidence>
<dbReference type="PANTHER" id="PTHR30386:SF27">
    <property type="entry name" value="MEMBRANE FUSION PROTEIN (MFP) FAMILY PROTEIN"/>
    <property type="match status" value="1"/>
</dbReference>
<dbReference type="InterPro" id="IPR058625">
    <property type="entry name" value="MdtA-like_BSH"/>
</dbReference>
<dbReference type="InterPro" id="IPR050739">
    <property type="entry name" value="MFP"/>
</dbReference>
<evidence type="ECO:0000256" key="3">
    <source>
        <dbReference type="ARBA" id="ARBA00022448"/>
    </source>
</evidence>
<evidence type="ECO:0000256" key="10">
    <source>
        <dbReference type="SAM" id="Coils"/>
    </source>
</evidence>
<comment type="similarity">
    <text evidence="2 9">Belongs to the membrane fusion protein (MFP) (TC 8.A.1) family.</text>
</comment>
<feature type="domain" description="AprE-like beta-barrel" evidence="12">
    <location>
        <begin position="354"/>
        <end position="459"/>
    </location>
</feature>
<reference evidence="13" key="1">
    <citation type="journal article" date="2020" name="Mol. Plant Microbe Interact.">
        <title>Complete genome sequences of four natural Pseudomonas isolates that catabolize a wide range of aromatic compounds relevant to lignin valorization.</title>
        <authorList>
            <person name="Hatmaker E.A."/>
            <person name="Presle G."/>
            <person name="Cannon O."/>
            <person name="Guss A.M."/>
            <person name="Elkins J.G."/>
        </authorList>
    </citation>
    <scope>NUCLEOTIDE SEQUENCE</scope>
    <source>
        <strain evidence="13">583</strain>
    </source>
</reference>
<evidence type="ECO:0000256" key="2">
    <source>
        <dbReference type="ARBA" id="ARBA00009477"/>
    </source>
</evidence>
<sequence>MMGRYWQAVKEGVAREAGAKRPKLNRDERAFQAAAIEILETPASPAARIFSGLIMVFAVGALAWSWYGRIDTYATVQGKLIPIGKVQVIEPLITGTVKALHIKAGDHVAAGDALVELDPSEYQAERQKNAGNLAAAQVSKARLQALIDAVADGTPATEAAFVAPANAPAPLVALQRLQMRQSLAAYQSEQDSLEAEIAQKRIEIERAGKTLVERRKLVQLAGDRLDVFEELEKRQVGIKTSTIEARQGEQDQLMATVSDEGHIAELEATVKTLAAQKRARRDAYLDKVATELIEIDRSIGVLQQDLAKAELFERASLLKSPVAGRVQQLEVNTLGEVVQTGQKLMVMVPDGTKLEIEAMLLNRDKGFVHEGQEVRVKLEAFPFTRYGTLDGKVLTVSNDAIPAGAPQQASAAKEETVRDSAGPLVFPVRIALNETSIRVEGRDVLLTPGMSVTAEVKTGNRRVLEYLLDPLMEMTDEAFHER</sequence>
<keyword evidence="4 9" id="KW-1003">Cell membrane</keyword>
<evidence type="ECO:0000256" key="9">
    <source>
        <dbReference type="RuleBase" id="RU365093"/>
    </source>
</evidence>
<keyword evidence="7 9" id="KW-1133">Transmembrane helix</keyword>
<evidence type="ECO:0000256" key="6">
    <source>
        <dbReference type="ARBA" id="ARBA00022692"/>
    </source>
</evidence>
<accession>A0A7G6T089</accession>
<evidence type="ECO:0000256" key="5">
    <source>
        <dbReference type="ARBA" id="ARBA00022519"/>
    </source>
</evidence>
<dbReference type="InterPro" id="IPR010129">
    <property type="entry name" value="T1SS_HlyD"/>
</dbReference>
<organism evidence="13 14">
    <name type="scientific">Mesorhizobium huakuii</name>
    <dbReference type="NCBI Taxonomy" id="28104"/>
    <lineage>
        <taxon>Bacteria</taxon>
        <taxon>Pseudomonadati</taxon>
        <taxon>Pseudomonadota</taxon>
        <taxon>Alphaproteobacteria</taxon>
        <taxon>Hyphomicrobiales</taxon>
        <taxon>Phyllobacteriaceae</taxon>
        <taxon>Mesorhizobium</taxon>
    </lineage>
</organism>
<dbReference type="AlphaFoldDB" id="A0A7G6T089"/>
<dbReference type="Proteomes" id="UP000515465">
    <property type="component" value="Chromosome"/>
</dbReference>
<dbReference type="PRINTS" id="PR01490">
    <property type="entry name" value="RTXTOXIND"/>
</dbReference>
<evidence type="ECO:0000313" key="14">
    <source>
        <dbReference type="Proteomes" id="UP000515465"/>
    </source>
</evidence>
<dbReference type="Pfam" id="PF26002">
    <property type="entry name" value="Beta-barrel_AprE"/>
    <property type="match status" value="1"/>
</dbReference>
<dbReference type="NCBIfam" id="TIGR01843">
    <property type="entry name" value="type_I_hlyD"/>
    <property type="match status" value="1"/>
</dbReference>
<gene>
    <name evidence="13" type="ORF">HB778_29230</name>
</gene>
<dbReference type="GO" id="GO:0005886">
    <property type="term" value="C:plasma membrane"/>
    <property type="evidence" value="ECO:0007669"/>
    <property type="project" value="UniProtKB-SubCell"/>
</dbReference>
<comment type="subcellular location">
    <subcellularLocation>
        <location evidence="1 9">Cell inner membrane</location>
        <topology evidence="1 9">Single-pass membrane protein</topology>
    </subcellularLocation>
</comment>
<evidence type="ECO:0000313" key="13">
    <source>
        <dbReference type="EMBL" id="QND60171.1"/>
    </source>
</evidence>
<evidence type="ECO:0000259" key="12">
    <source>
        <dbReference type="Pfam" id="PF26002"/>
    </source>
</evidence>
<keyword evidence="10" id="KW-0175">Coiled coil</keyword>
<protein>
    <recommendedName>
        <fullName evidence="9">Membrane fusion protein (MFP) family protein</fullName>
    </recommendedName>
</protein>
<dbReference type="Pfam" id="PF25917">
    <property type="entry name" value="BSH_RND"/>
    <property type="match status" value="1"/>
</dbReference>
<dbReference type="PROSITE" id="PS00543">
    <property type="entry name" value="HLYD_FAMILY"/>
    <property type="match status" value="1"/>
</dbReference>
<feature type="domain" description="Multidrug resistance protein MdtA-like barrel-sandwich hybrid" evidence="11">
    <location>
        <begin position="89"/>
        <end position="347"/>
    </location>
</feature>
<dbReference type="RefSeq" id="WP_183458954.1">
    <property type="nucleotide sequence ID" value="NZ_CP050296.1"/>
</dbReference>
<feature type="coiled-coil region" evidence="10">
    <location>
        <begin position="176"/>
        <end position="210"/>
    </location>
</feature>
<dbReference type="SUPFAM" id="SSF111369">
    <property type="entry name" value="HlyD-like secretion proteins"/>
    <property type="match status" value="1"/>
</dbReference>
<keyword evidence="8 9" id="KW-0472">Membrane</keyword>
<dbReference type="PANTHER" id="PTHR30386">
    <property type="entry name" value="MEMBRANE FUSION SUBUNIT OF EMRAB-TOLC MULTIDRUG EFFLUX PUMP"/>
    <property type="match status" value="1"/>
</dbReference>
<evidence type="ECO:0000256" key="7">
    <source>
        <dbReference type="ARBA" id="ARBA00022989"/>
    </source>
</evidence>